<dbReference type="Gene3D" id="1.10.533.10">
    <property type="entry name" value="Death Domain, Fas"/>
    <property type="match status" value="1"/>
</dbReference>
<dbReference type="Pfam" id="PF00619">
    <property type="entry name" value="CARD"/>
    <property type="match status" value="1"/>
</dbReference>
<protein>
    <submittedName>
        <fullName evidence="2">(Atlantic silverside) hypothetical protein</fullName>
    </submittedName>
</protein>
<proteinExistence type="predicted"/>
<dbReference type="SUPFAM" id="SSF47986">
    <property type="entry name" value="DEATH domain"/>
    <property type="match status" value="1"/>
</dbReference>
<dbReference type="AlphaFoldDB" id="A0A8S4BQ97"/>
<dbReference type="PROSITE" id="PS50209">
    <property type="entry name" value="CARD"/>
    <property type="match status" value="1"/>
</dbReference>
<dbReference type="InterPro" id="IPR001315">
    <property type="entry name" value="CARD"/>
</dbReference>
<keyword evidence="3" id="KW-1185">Reference proteome</keyword>
<sequence>MPEASLKQLIDALRKDGVLNNLQKEEILQKNPVRADKARDLLDYVKNQGENACKKMIEHFKAIDPALSSDLDFSPAHPLLKEFYLDCELKHKSAMEKKFKTKMMTRKQRDTLQKLQQKAPQPIQQLQDIHPLQQVKLQWPAHQVNHST</sequence>
<gene>
    <name evidence="2" type="ORF">MMEN_LOCUS20164</name>
</gene>
<evidence type="ECO:0000313" key="3">
    <source>
        <dbReference type="Proteomes" id="UP000677803"/>
    </source>
</evidence>
<dbReference type="OrthoDB" id="8869108at2759"/>
<dbReference type="EMBL" id="CAJRST010039222">
    <property type="protein sequence ID" value="CAG6016173.1"/>
    <property type="molecule type" value="Genomic_DNA"/>
</dbReference>
<reference evidence="2" key="1">
    <citation type="submission" date="2021-05" db="EMBL/GenBank/DDBJ databases">
        <authorList>
            <person name="Tigano A."/>
        </authorList>
    </citation>
    <scope>NUCLEOTIDE SEQUENCE</scope>
</reference>
<evidence type="ECO:0000313" key="2">
    <source>
        <dbReference type="EMBL" id="CAG6016173.1"/>
    </source>
</evidence>
<feature type="domain" description="CARD" evidence="1">
    <location>
        <begin position="1"/>
        <end position="75"/>
    </location>
</feature>
<dbReference type="Proteomes" id="UP000677803">
    <property type="component" value="Unassembled WGS sequence"/>
</dbReference>
<dbReference type="GO" id="GO:0042981">
    <property type="term" value="P:regulation of apoptotic process"/>
    <property type="evidence" value="ECO:0007669"/>
    <property type="project" value="InterPro"/>
</dbReference>
<accession>A0A8S4BQ97</accession>
<dbReference type="InterPro" id="IPR011029">
    <property type="entry name" value="DEATH-like_dom_sf"/>
</dbReference>
<organism evidence="2 3">
    <name type="scientific">Menidia menidia</name>
    <name type="common">Atlantic silverside</name>
    <dbReference type="NCBI Taxonomy" id="238744"/>
    <lineage>
        <taxon>Eukaryota</taxon>
        <taxon>Metazoa</taxon>
        <taxon>Chordata</taxon>
        <taxon>Craniata</taxon>
        <taxon>Vertebrata</taxon>
        <taxon>Euteleostomi</taxon>
        <taxon>Actinopterygii</taxon>
        <taxon>Neopterygii</taxon>
        <taxon>Teleostei</taxon>
        <taxon>Neoteleostei</taxon>
        <taxon>Acanthomorphata</taxon>
        <taxon>Ovalentaria</taxon>
        <taxon>Atherinomorphae</taxon>
        <taxon>Atheriniformes</taxon>
        <taxon>Atherinopsidae</taxon>
        <taxon>Menidiinae</taxon>
        <taxon>Menidia</taxon>
    </lineage>
</organism>
<evidence type="ECO:0000259" key="1">
    <source>
        <dbReference type="PROSITE" id="PS50209"/>
    </source>
</evidence>
<comment type="caution">
    <text evidence="2">The sequence shown here is derived from an EMBL/GenBank/DDBJ whole genome shotgun (WGS) entry which is preliminary data.</text>
</comment>
<name>A0A8S4BQ97_9TELE</name>